<dbReference type="AlphaFoldDB" id="A0A2R4P155"/>
<evidence type="ECO:0008006" key="3">
    <source>
        <dbReference type="Google" id="ProtNLM"/>
    </source>
</evidence>
<protein>
    <recommendedName>
        <fullName evidence="3">DUF4868 domain-containing protein</fullName>
    </recommendedName>
</protein>
<dbReference type="Proteomes" id="UP000241854">
    <property type="component" value="Chromosome"/>
</dbReference>
<evidence type="ECO:0000313" key="2">
    <source>
        <dbReference type="Proteomes" id="UP000241854"/>
    </source>
</evidence>
<organism evidence="1 2">
    <name type="scientific">Campylobacter concisus</name>
    <dbReference type="NCBI Taxonomy" id="199"/>
    <lineage>
        <taxon>Bacteria</taxon>
        <taxon>Pseudomonadati</taxon>
        <taxon>Campylobacterota</taxon>
        <taxon>Epsilonproteobacteria</taxon>
        <taxon>Campylobacterales</taxon>
        <taxon>Campylobacteraceae</taxon>
        <taxon>Campylobacter</taxon>
    </lineage>
</organism>
<dbReference type="RefSeq" id="WP_107916943.1">
    <property type="nucleotide sequence ID" value="NZ_CP021642.1"/>
</dbReference>
<gene>
    <name evidence="1" type="ORF">CCS77_1358</name>
</gene>
<reference evidence="1 2" key="1">
    <citation type="journal article" date="2018" name="Emerg. Microbes Infect.">
        <title>Genomic analysis of oral Campylobacter concisus strains identified a potential bacterial molecular marker associated with active Crohn's disease.</title>
        <authorList>
            <person name="Liu F."/>
            <person name="Ma R."/>
            <person name="Tay C.Y.A."/>
            <person name="Octavia S."/>
            <person name="Lan R."/>
            <person name="Chung H.K.L."/>
            <person name="Riordan S.M."/>
            <person name="Grimm M.C."/>
            <person name="Leong R.W."/>
            <person name="Tanaka M.M."/>
            <person name="Connor S."/>
            <person name="Zhang L."/>
        </authorList>
    </citation>
    <scope>NUCLEOTIDE SEQUENCE [LARGE SCALE GENOMIC DNA]</scope>
    <source>
        <strain evidence="1 2">P2CDO4</strain>
    </source>
</reference>
<sequence>MKSIMAFNGKNAYKLEMQKDNLDLMRDNNQKFFDTSLPNSNSVSFVENILYKLEDEEWFYLSYSDSEIIEEIVKSFNNYLDLESLNKEYMKKVKFFMYSDENIINVQRVYNSAILKTSSFMKFFNNCVEYEFHEDVVEIRQDKDLIIDVSSKKVYFKKFETLTLLDKNFMEYYREATSKELKTFKENLTGKIPLFSINNNFKIGSINSKKIKYILDNNMLENFVGKDKELKKYIKKFPVILNDFKVNSRFSNLAIDTDTKLKHIVNILQECYTITEITKKTRVNNSYKELK</sequence>
<accession>A0A2R4P155</accession>
<name>A0A2R4P155_9BACT</name>
<dbReference type="EMBL" id="CP021642">
    <property type="protein sequence ID" value="AVX44419.1"/>
    <property type="molecule type" value="Genomic_DNA"/>
</dbReference>
<evidence type="ECO:0000313" key="1">
    <source>
        <dbReference type="EMBL" id="AVX44419.1"/>
    </source>
</evidence>
<proteinExistence type="predicted"/>